<keyword evidence="3 10" id="KW-0328">Glycosyltransferase</keyword>
<keyword evidence="5 10" id="KW-0133">Cell shape</keyword>
<evidence type="ECO:0000256" key="9">
    <source>
        <dbReference type="ARBA" id="ARBA00023316"/>
    </source>
</evidence>
<sequence length="382" mass="41105">MIHHEGVIDVADKLYVALAAGGTAGHINPALALAEELRMRGHRVVFVGQPTRLEATLVPAAGFDFIPIRVNGFNRRQPWTLASALWHIYRAEHVLATYFKHDTPDVCVGFGAYVELALVSWCKKHAVPLIIHEQNSIAGLANKLAARSAKSVCVSFPAALEAFKGKVGADTQLVVTGNPVRLSVLQADRKAARQTYHIPDDALLLVVFGGSLGAKHLNEQIVARKTELMSHDGLYIIQATGKADYQQTCAALNLSEDEKKRWHVLDYINDMGEVLAACDVVVSRAGASSIAELAALAKPSILVPYPLATADHQTTNARGLVDAGAAFMICDKDLESTYFTERLNSLLESAELRESLTAAAKGLAQDKAACALADQVEHAAVM</sequence>
<dbReference type="InterPro" id="IPR006009">
    <property type="entry name" value="GlcNAc_MurG"/>
</dbReference>
<comment type="function">
    <text evidence="10">Cell wall formation. Catalyzes the transfer of a GlcNAc subunit on undecaprenyl-pyrophosphoryl-MurNAc-pentapeptide (lipid intermediate I) to form undecaprenyl-pyrophosphoryl-MurNAc-(pentapeptide)GlcNAc (lipid intermediate II).</text>
</comment>
<evidence type="ECO:0000256" key="3">
    <source>
        <dbReference type="ARBA" id="ARBA00022676"/>
    </source>
</evidence>
<dbReference type="GO" id="GO:0009252">
    <property type="term" value="P:peptidoglycan biosynthetic process"/>
    <property type="evidence" value="ECO:0007669"/>
    <property type="project" value="UniProtKB-UniRule"/>
</dbReference>
<evidence type="ECO:0000256" key="5">
    <source>
        <dbReference type="ARBA" id="ARBA00022960"/>
    </source>
</evidence>
<feature type="binding site" evidence="10">
    <location>
        <position position="181"/>
    </location>
    <ligand>
        <name>UDP-N-acetyl-alpha-D-glucosamine</name>
        <dbReference type="ChEBI" id="CHEBI:57705"/>
    </ligand>
</feature>
<keyword evidence="4 10" id="KW-0808">Transferase</keyword>
<dbReference type="EMBL" id="ACGK02000001">
    <property type="protein sequence ID" value="EGF23517.1"/>
    <property type="molecule type" value="Genomic_DNA"/>
</dbReference>
<evidence type="ECO:0000256" key="2">
    <source>
        <dbReference type="ARBA" id="ARBA00022618"/>
    </source>
</evidence>
<dbReference type="GO" id="GO:0051301">
    <property type="term" value="P:cell division"/>
    <property type="evidence" value="ECO:0007669"/>
    <property type="project" value="UniProtKB-KW"/>
</dbReference>
<proteinExistence type="inferred from homology"/>
<feature type="binding site" evidence="10">
    <location>
        <position position="268"/>
    </location>
    <ligand>
        <name>UDP-N-acetyl-alpha-D-glucosamine</name>
        <dbReference type="ChEBI" id="CHEBI:57705"/>
    </ligand>
</feature>
<dbReference type="HAMAP" id="MF_00033">
    <property type="entry name" value="MurG"/>
    <property type="match status" value="1"/>
</dbReference>
<keyword evidence="1 10" id="KW-1003">Cell membrane</keyword>
<dbReference type="GO" id="GO:0005975">
    <property type="term" value="P:carbohydrate metabolic process"/>
    <property type="evidence" value="ECO:0007669"/>
    <property type="project" value="InterPro"/>
</dbReference>
<feature type="binding site" evidence="10">
    <location>
        <position position="211"/>
    </location>
    <ligand>
        <name>UDP-N-acetyl-alpha-D-glucosamine</name>
        <dbReference type="ChEBI" id="CHEBI:57705"/>
    </ligand>
</feature>
<dbReference type="Pfam" id="PF03033">
    <property type="entry name" value="Glyco_transf_28"/>
    <property type="match status" value="1"/>
</dbReference>
<dbReference type="GO" id="GO:0008360">
    <property type="term" value="P:regulation of cell shape"/>
    <property type="evidence" value="ECO:0007669"/>
    <property type="project" value="UniProtKB-KW"/>
</dbReference>
<comment type="subcellular location">
    <subcellularLocation>
        <location evidence="10">Cell membrane</location>
        <topology evidence="10">Peripheral membrane protein</topology>
        <orientation evidence="10">Cytoplasmic side</orientation>
    </subcellularLocation>
</comment>
<dbReference type="CDD" id="cd03785">
    <property type="entry name" value="GT28_MurG"/>
    <property type="match status" value="1"/>
</dbReference>
<evidence type="ECO:0000256" key="8">
    <source>
        <dbReference type="ARBA" id="ARBA00023306"/>
    </source>
</evidence>
<comment type="pathway">
    <text evidence="10">Cell wall biogenesis; peptidoglycan biosynthesis.</text>
</comment>
<dbReference type="GO" id="GO:0071555">
    <property type="term" value="P:cell wall organization"/>
    <property type="evidence" value="ECO:0007669"/>
    <property type="project" value="UniProtKB-KW"/>
</dbReference>
<evidence type="ECO:0000259" key="12">
    <source>
        <dbReference type="Pfam" id="PF04101"/>
    </source>
</evidence>
<dbReference type="GO" id="GO:0051991">
    <property type="term" value="F:UDP-N-acetyl-D-glucosamine:N-acetylmuramoyl-L-alanyl-D-glutamyl-meso-2,6-diaminopimelyl-D-alanyl-D-alanine-diphosphoundecaprenol 4-beta-N-acetylglucosaminlytransferase activity"/>
    <property type="evidence" value="ECO:0007669"/>
    <property type="project" value="RHEA"/>
</dbReference>
<keyword evidence="7 10" id="KW-0472">Membrane</keyword>
<accession>F1T473</accession>
<evidence type="ECO:0000256" key="10">
    <source>
        <dbReference type="HAMAP-Rule" id="MF_00033"/>
    </source>
</evidence>
<comment type="similarity">
    <text evidence="10">Belongs to the glycosyltransferase 28 family. MurG subfamily.</text>
</comment>
<gene>
    <name evidence="10 13" type="primary">murG</name>
    <name evidence="13" type="ORF">HMPREF0091_10464</name>
</gene>
<dbReference type="Pfam" id="PF04101">
    <property type="entry name" value="Glyco_tran_28_C"/>
    <property type="match status" value="1"/>
</dbReference>
<evidence type="ECO:0000259" key="11">
    <source>
        <dbReference type="Pfam" id="PF03033"/>
    </source>
</evidence>
<feature type="binding site" evidence="10">
    <location>
        <position position="135"/>
    </location>
    <ligand>
        <name>UDP-N-acetyl-alpha-D-glucosamine</name>
        <dbReference type="ChEBI" id="CHEBI:57705"/>
    </ligand>
</feature>
<dbReference type="Proteomes" id="UP000005947">
    <property type="component" value="Unassembled WGS sequence"/>
</dbReference>
<keyword evidence="9 10" id="KW-0961">Cell wall biogenesis/degradation</keyword>
<reference evidence="13 14" key="1">
    <citation type="submission" date="2011-02" db="EMBL/GenBank/DDBJ databases">
        <authorList>
            <person name="Muzny D."/>
            <person name="Qin X."/>
            <person name="Buhay C."/>
            <person name="Dugan-Rocha S."/>
            <person name="Ding Y."/>
            <person name="Chen G."/>
            <person name="Hawes A."/>
            <person name="Holder M."/>
            <person name="Jhangiani S."/>
            <person name="Johnson A."/>
            <person name="Khan Z."/>
            <person name="Li Z."/>
            <person name="Liu W."/>
            <person name="Liu X."/>
            <person name="Perez L."/>
            <person name="Shen H."/>
            <person name="Wang Q."/>
            <person name="Watt J."/>
            <person name="Xi L."/>
            <person name="Xin Y."/>
            <person name="Zhou J."/>
            <person name="Deng J."/>
            <person name="Jiang H."/>
            <person name="Liu Y."/>
            <person name="Qu J."/>
            <person name="Song X.-Z."/>
            <person name="Zhang L."/>
            <person name="Villasana D."/>
            <person name="Johnson A."/>
            <person name="Liu J."/>
            <person name="Liyanage D."/>
            <person name="Lorensuhewa L."/>
            <person name="Robinson T."/>
            <person name="Song A."/>
            <person name="Song B.-B."/>
            <person name="Dinh H."/>
            <person name="Thornton R."/>
            <person name="Coyle M."/>
            <person name="Francisco L."/>
            <person name="Jackson L."/>
            <person name="Javaid M."/>
            <person name="Korchina V."/>
            <person name="Kovar C."/>
            <person name="Mata R."/>
            <person name="Mathew T."/>
            <person name="Ngo R."/>
            <person name="Nguyen L."/>
            <person name="Nguyen N."/>
            <person name="Okwuonu G."/>
            <person name="Ongeri F."/>
            <person name="Pham C."/>
            <person name="Simmons D."/>
            <person name="Wilczek-Boney K."/>
            <person name="Hale W."/>
            <person name="Jakkamsetti A."/>
            <person name="Pham P."/>
            <person name="Ruth R."/>
            <person name="San Lucas F."/>
            <person name="Warren J."/>
            <person name="Zhang J."/>
            <person name="Zhao Z."/>
            <person name="Zhou C."/>
            <person name="Zhu D."/>
            <person name="Lee S."/>
            <person name="Bess C."/>
            <person name="Blankenburg K."/>
            <person name="Forbes L."/>
            <person name="Fu Q."/>
            <person name="Gubbala S."/>
            <person name="Hirani K."/>
            <person name="Jayaseelan J.C."/>
            <person name="Lara F."/>
            <person name="Munidasa M."/>
            <person name="Palculict T."/>
            <person name="Patil S."/>
            <person name="Pu L.-L."/>
            <person name="Saada N."/>
            <person name="Tang L."/>
            <person name="Weissenberger G."/>
            <person name="Zhu Y."/>
            <person name="Hemphill L."/>
            <person name="Shang Y."/>
            <person name="Youmans B."/>
            <person name="Ayvaz T."/>
            <person name="Ross M."/>
            <person name="Santibanez J."/>
            <person name="Aqrawi P."/>
            <person name="Gross S."/>
            <person name="Joshi V."/>
            <person name="Fowler G."/>
            <person name="Nazareth L."/>
            <person name="Reid J."/>
            <person name="Worley K."/>
            <person name="Petrosino J."/>
            <person name="Highlander S."/>
            <person name="Gibbs R."/>
        </authorList>
    </citation>
    <scope>NUCLEOTIDE SEQUENCE [LARGE SCALE GENOMIC DNA]</scope>
    <source>
        <strain evidence="13 14">DSM 15829</strain>
    </source>
</reference>
<evidence type="ECO:0000256" key="7">
    <source>
        <dbReference type="ARBA" id="ARBA00023136"/>
    </source>
</evidence>
<name>F1T473_9ACTN</name>
<dbReference type="UniPathway" id="UPA00219"/>
<evidence type="ECO:0000313" key="14">
    <source>
        <dbReference type="Proteomes" id="UP000005947"/>
    </source>
</evidence>
<comment type="caution">
    <text evidence="10">Lacks conserved residue(s) required for the propagation of feature annotation.</text>
</comment>
<dbReference type="InterPro" id="IPR004276">
    <property type="entry name" value="GlycoTrans_28_N"/>
</dbReference>
<feature type="binding site" evidence="10">
    <location>
        <position position="313"/>
    </location>
    <ligand>
        <name>UDP-N-acetyl-alpha-D-glucosamine</name>
        <dbReference type="ChEBI" id="CHEBI:57705"/>
    </ligand>
</feature>
<evidence type="ECO:0000256" key="6">
    <source>
        <dbReference type="ARBA" id="ARBA00022984"/>
    </source>
</evidence>
<dbReference type="eggNOG" id="COG0707">
    <property type="taxonomic scope" value="Bacteria"/>
</dbReference>
<dbReference type="PANTHER" id="PTHR21015">
    <property type="entry name" value="UDP-N-ACETYLGLUCOSAMINE--N-ACETYLMURAMYL-(PENTAPEPTIDE) PYROPHOSPHORYL-UNDECAPRENOL N-ACETYLGLUCOSAMINE TRANSFERASE 1"/>
    <property type="match status" value="1"/>
</dbReference>
<dbReference type="GO" id="GO:0005886">
    <property type="term" value="C:plasma membrane"/>
    <property type="evidence" value="ECO:0007669"/>
    <property type="project" value="UniProtKB-SubCell"/>
</dbReference>
<evidence type="ECO:0000256" key="1">
    <source>
        <dbReference type="ARBA" id="ARBA00022475"/>
    </source>
</evidence>
<keyword evidence="14" id="KW-1185">Reference proteome</keyword>
<dbReference type="PANTHER" id="PTHR21015:SF22">
    <property type="entry name" value="GLYCOSYLTRANSFERASE"/>
    <property type="match status" value="1"/>
</dbReference>
<comment type="catalytic activity">
    <reaction evidence="10">
        <text>di-trans,octa-cis-undecaprenyl diphospho-N-acetyl-alpha-D-muramoyl-L-alanyl-D-glutamyl-meso-2,6-diaminopimeloyl-D-alanyl-D-alanine + UDP-N-acetyl-alpha-D-glucosamine = di-trans,octa-cis-undecaprenyl diphospho-[N-acetyl-alpha-D-glucosaminyl-(1-&gt;4)]-N-acetyl-alpha-D-muramoyl-L-alanyl-D-glutamyl-meso-2,6-diaminopimeloyl-D-alanyl-D-alanine + UDP + H(+)</text>
        <dbReference type="Rhea" id="RHEA:31227"/>
        <dbReference type="ChEBI" id="CHEBI:15378"/>
        <dbReference type="ChEBI" id="CHEBI:57705"/>
        <dbReference type="ChEBI" id="CHEBI:58223"/>
        <dbReference type="ChEBI" id="CHEBI:61387"/>
        <dbReference type="ChEBI" id="CHEBI:61388"/>
        <dbReference type="EC" id="2.4.1.227"/>
    </reaction>
</comment>
<dbReference type="EC" id="2.4.1.227" evidence="10"/>
<protein>
    <recommendedName>
        <fullName evidence="10">UDP-N-acetylglucosamine--N-acetylmuramyl-(pentapeptide) pyrophosphoryl-undecaprenol N-acetylglucosamine transferase</fullName>
        <ecNumber evidence="10">2.4.1.227</ecNumber>
    </recommendedName>
    <alternativeName>
        <fullName evidence="10">Undecaprenyl-PP-MurNAc-pentapeptide-UDPGlcNAc GlcNAc transferase</fullName>
    </alternativeName>
</protein>
<comment type="caution">
    <text evidence="13">The sequence shown here is derived from an EMBL/GenBank/DDBJ whole genome shotgun (WGS) entry which is preliminary data.</text>
</comment>
<keyword evidence="6 10" id="KW-0573">Peptidoglycan synthesis</keyword>
<organism evidence="13 14">
    <name type="scientific">Fannyhessea vaginae DSM 15829</name>
    <dbReference type="NCBI Taxonomy" id="525256"/>
    <lineage>
        <taxon>Bacteria</taxon>
        <taxon>Bacillati</taxon>
        <taxon>Actinomycetota</taxon>
        <taxon>Coriobacteriia</taxon>
        <taxon>Coriobacteriales</taxon>
        <taxon>Atopobiaceae</taxon>
        <taxon>Fannyhessea</taxon>
    </lineage>
</organism>
<keyword evidence="8 10" id="KW-0131">Cell cycle</keyword>
<feature type="domain" description="Glycosyl transferase family 28 C-terminal" evidence="12">
    <location>
        <begin position="205"/>
        <end position="360"/>
    </location>
</feature>
<evidence type="ECO:0000256" key="4">
    <source>
        <dbReference type="ARBA" id="ARBA00022679"/>
    </source>
</evidence>
<dbReference type="NCBIfam" id="TIGR01133">
    <property type="entry name" value="murG"/>
    <property type="match status" value="1"/>
</dbReference>
<dbReference type="GO" id="GO:0050511">
    <property type="term" value="F:undecaprenyldiphospho-muramoylpentapeptide beta-N-acetylglucosaminyltransferase activity"/>
    <property type="evidence" value="ECO:0007669"/>
    <property type="project" value="UniProtKB-UniRule"/>
</dbReference>
<dbReference type="SUPFAM" id="SSF53756">
    <property type="entry name" value="UDP-Glycosyltransferase/glycogen phosphorylase"/>
    <property type="match status" value="1"/>
</dbReference>
<dbReference type="Gene3D" id="3.40.50.2000">
    <property type="entry name" value="Glycogen Phosphorylase B"/>
    <property type="match status" value="2"/>
</dbReference>
<dbReference type="InterPro" id="IPR007235">
    <property type="entry name" value="Glyco_trans_28_C"/>
</dbReference>
<keyword evidence="2 10" id="KW-0132">Cell division</keyword>
<feature type="binding site" evidence="10">
    <location>
        <begin position="23"/>
        <end position="25"/>
    </location>
    <ligand>
        <name>UDP-N-acetyl-alpha-D-glucosamine</name>
        <dbReference type="ChEBI" id="CHEBI:57705"/>
    </ligand>
</feature>
<feature type="domain" description="Glycosyltransferase family 28 N-terminal" evidence="11">
    <location>
        <begin position="16"/>
        <end position="153"/>
    </location>
</feature>
<evidence type="ECO:0000313" key="13">
    <source>
        <dbReference type="EMBL" id="EGF23517.1"/>
    </source>
</evidence>
<dbReference type="AlphaFoldDB" id="F1T473"/>